<gene>
    <name evidence="1" type="ORF">BRAFLDRAFT_118119</name>
</gene>
<proteinExistence type="predicted"/>
<organism>
    <name type="scientific">Branchiostoma floridae</name>
    <name type="common">Florida lancelet</name>
    <name type="synonym">Amphioxus</name>
    <dbReference type="NCBI Taxonomy" id="7739"/>
    <lineage>
        <taxon>Eukaryota</taxon>
        <taxon>Metazoa</taxon>
        <taxon>Chordata</taxon>
        <taxon>Cephalochordata</taxon>
        <taxon>Leptocardii</taxon>
        <taxon>Amphioxiformes</taxon>
        <taxon>Branchiostomatidae</taxon>
        <taxon>Branchiostoma</taxon>
    </lineage>
</organism>
<dbReference type="InParanoid" id="C3Z2G4"/>
<reference evidence="1" key="1">
    <citation type="journal article" date="2008" name="Nature">
        <title>The amphioxus genome and the evolution of the chordate karyotype.</title>
        <authorList>
            <consortium name="US DOE Joint Genome Institute (JGI-PGF)"/>
            <person name="Putnam N.H."/>
            <person name="Butts T."/>
            <person name="Ferrier D.E.K."/>
            <person name="Furlong R.F."/>
            <person name="Hellsten U."/>
            <person name="Kawashima T."/>
            <person name="Robinson-Rechavi M."/>
            <person name="Shoguchi E."/>
            <person name="Terry A."/>
            <person name="Yu J.-K."/>
            <person name="Benito-Gutierrez E.L."/>
            <person name="Dubchak I."/>
            <person name="Garcia-Fernandez J."/>
            <person name="Gibson-Brown J.J."/>
            <person name="Grigoriev I.V."/>
            <person name="Horton A.C."/>
            <person name="de Jong P.J."/>
            <person name="Jurka J."/>
            <person name="Kapitonov V.V."/>
            <person name="Kohara Y."/>
            <person name="Kuroki Y."/>
            <person name="Lindquist E."/>
            <person name="Lucas S."/>
            <person name="Osoegawa K."/>
            <person name="Pennacchio L.A."/>
            <person name="Salamov A.A."/>
            <person name="Satou Y."/>
            <person name="Sauka-Spengler T."/>
            <person name="Schmutz J."/>
            <person name="Shin-I T."/>
            <person name="Toyoda A."/>
            <person name="Bronner-Fraser M."/>
            <person name="Fujiyama A."/>
            <person name="Holland L.Z."/>
            <person name="Holland P.W.H."/>
            <person name="Satoh N."/>
            <person name="Rokhsar D.S."/>
        </authorList>
    </citation>
    <scope>NUCLEOTIDE SEQUENCE [LARGE SCALE GENOMIC DNA]</scope>
    <source>
        <strain evidence="1">S238N-H82</strain>
        <tissue evidence="1">Testes</tissue>
    </source>
</reference>
<evidence type="ECO:0000313" key="1">
    <source>
        <dbReference type="EMBL" id="EEN53215.1"/>
    </source>
</evidence>
<dbReference type="EMBL" id="GG666574">
    <property type="protein sequence ID" value="EEN53215.1"/>
    <property type="molecule type" value="Genomic_DNA"/>
</dbReference>
<dbReference type="AlphaFoldDB" id="C3Z2G4"/>
<name>C3Z2G4_BRAFL</name>
<accession>C3Z2G4</accession>
<protein>
    <submittedName>
        <fullName evidence="1">Uncharacterized protein</fullName>
    </submittedName>
</protein>
<sequence>MVTVISCNFARVAIKESRSFTSDKQDRYAQYKAQFQGREDFEVKYLNFCKYADKIDHVFTHWAKTKHSHERDDMQKYVTQFSPKAWDQLSEEQKGTHQLQGEKDGKKVQCKGCYIGCRDMSELFNGRLKDRTTRAFFATNPTQHGEHSVKGDINAAAKKVKQSIEQVWREQSNDVIVHLDIRESDGKYEERRMALNFETREGAKKRARERAANTIHKIDVTIKVIKYFIYNTNTM</sequence>